<dbReference type="Pfam" id="PF07969">
    <property type="entry name" value="Amidohydro_3"/>
    <property type="match status" value="1"/>
</dbReference>
<proteinExistence type="predicted"/>
<organism evidence="2 3">
    <name type="scientific">Photobacterium aquae</name>
    <dbReference type="NCBI Taxonomy" id="1195763"/>
    <lineage>
        <taxon>Bacteria</taxon>
        <taxon>Pseudomonadati</taxon>
        <taxon>Pseudomonadota</taxon>
        <taxon>Gammaproteobacteria</taxon>
        <taxon>Vibrionales</taxon>
        <taxon>Vibrionaceae</taxon>
        <taxon>Photobacterium</taxon>
    </lineage>
</organism>
<feature type="domain" description="Amidohydrolase 3" evidence="1">
    <location>
        <begin position="102"/>
        <end position="423"/>
    </location>
</feature>
<dbReference type="SUPFAM" id="SSF51338">
    <property type="entry name" value="Composite domain of metallo-dependent hydrolases"/>
    <property type="match status" value="1"/>
</dbReference>
<dbReference type="Proteomes" id="UP000036097">
    <property type="component" value="Unassembled WGS sequence"/>
</dbReference>
<evidence type="ECO:0000313" key="3">
    <source>
        <dbReference type="Proteomes" id="UP000036097"/>
    </source>
</evidence>
<dbReference type="PANTHER" id="PTHR22642">
    <property type="entry name" value="IMIDAZOLONEPROPIONASE"/>
    <property type="match status" value="1"/>
</dbReference>
<dbReference type="InterPro" id="IPR013108">
    <property type="entry name" value="Amidohydro_3"/>
</dbReference>
<dbReference type="InterPro" id="IPR032466">
    <property type="entry name" value="Metal_Hydrolase"/>
</dbReference>
<dbReference type="GO" id="GO:0016810">
    <property type="term" value="F:hydrolase activity, acting on carbon-nitrogen (but not peptide) bonds"/>
    <property type="evidence" value="ECO:0007669"/>
    <property type="project" value="InterPro"/>
</dbReference>
<evidence type="ECO:0000313" key="2">
    <source>
        <dbReference type="EMBL" id="KLV03685.1"/>
    </source>
</evidence>
<dbReference type="Gene3D" id="3.20.20.140">
    <property type="entry name" value="Metal-dependent hydrolases"/>
    <property type="match status" value="1"/>
</dbReference>
<dbReference type="Gene3D" id="2.30.40.10">
    <property type="entry name" value="Urease, subunit C, domain 1"/>
    <property type="match status" value="2"/>
</dbReference>
<dbReference type="PATRIC" id="fig|1195763.3.peg.3817"/>
<dbReference type="EMBL" id="LDOT01000027">
    <property type="protein sequence ID" value="KLV03685.1"/>
    <property type="molecule type" value="Genomic_DNA"/>
</dbReference>
<evidence type="ECO:0000259" key="1">
    <source>
        <dbReference type="Pfam" id="PF07969"/>
    </source>
</evidence>
<dbReference type="STRING" id="1195763.ABT56_17865"/>
<dbReference type="AlphaFoldDB" id="A0A0J1GVH4"/>
<dbReference type="InterPro" id="IPR011059">
    <property type="entry name" value="Metal-dep_hydrolase_composite"/>
</dbReference>
<sequence length="431" mass="47234">MLFALLGLAMVILAGCGQDPTPDADSIYINGTILTMAKGTDSVSAISFRDGRVQAIGSQSGVMRHQGDNTQIIDLNGNTMVPGFIAANGQFTDLLNPQSTLEDVLASYARQGITTLIGNGLSAESIANLQSHAERRPLLIDVVVIPVYPEIQQILEDHGDDIGKYQQHLKITGVQFRLDNPLSKFGAWMAYSYNDLSSLPYTGWKGEPLVPFRTFLSQYRDAVSKDLQVFVEASGDAAIDAFIQAAYELKINAGQDKRHTIVLSRFMRINQLSQYRKLGVVACFDTSNIYQEGKTDIRLLGKSRADGQSPVPVALQEEVTASNLCHQLTHPPDTLFILWSAVTRHTQQNEILGSQLRTTPAQALRSMTIEPAYMIFEEDRKGTLTPGKVADAVILSGNPLSVPPGKLREIQIQETIKNGRTIFHRPPASTP</sequence>
<reference evidence="2 3" key="1">
    <citation type="submission" date="2015-05" db="EMBL/GenBank/DDBJ databases">
        <title>Photobacterium galathea sp. nov.</title>
        <authorList>
            <person name="Machado H."/>
            <person name="Gram L."/>
        </authorList>
    </citation>
    <scope>NUCLEOTIDE SEQUENCE [LARGE SCALE GENOMIC DNA]</scope>
    <source>
        <strain evidence="2 3">CGMCC 1.12159</strain>
    </source>
</reference>
<dbReference type="SUPFAM" id="SSF51556">
    <property type="entry name" value="Metallo-dependent hydrolases"/>
    <property type="match status" value="1"/>
</dbReference>
<protein>
    <recommendedName>
        <fullName evidence="1">Amidohydrolase 3 domain-containing protein</fullName>
    </recommendedName>
</protein>
<comment type="caution">
    <text evidence="2">The sequence shown here is derived from an EMBL/GenBank/DDBJ whole genome shotgun (WGS) entry which is preliminary data.</text>
</comment>
<dbReference type="PANTHER" id="PTHR22642:SF2">
    <property type="entry name" value="PROTEIN LONG AFTER FAR-RED 3"/>
    <property type="match status" value="1"/>
</dbReference>
<gene>
    <name evidence="2" type="ORF">ABT56_17865</name>
</gene>
<name>A0A0J1GVH4_9GAMM</name>
<keyword evidence="3" id="KW-1185">Reference proteome</keyword>
<accession>A0A0J1GVH4</accession>